<protein>
    <submittedName>
        <fullName evidence="3">4Fe-4S ferredoxin, iron-sulfur binding domain protein</fullName>
    </submittedName>
</protein>
<name>A4SGJ3_CHLPM</name>
<sequence>MLILDCFFGRCEKPSCEGCPFRPVRSLRRLLKSRRMEGFDDEQAEATLSEAPQIPLPLPQKAQEKTNEAPPPGQVEGKAPLKRKKRLLVPREDIPWYPTINPDLCNGCGDCKVLCKPGVFELGPPDPTGVQRPKLVVAHPYKCLVLCTRCVPICTSGAITLPPREEFEGFVEYLD</sequence>
<evidence type="ECO:0000313" key="3">
    <source>
        <dbReference type="EMBL" id="ABP37602.1"/>
    </source>
</evidence>
<proteinExistence type="predicted"/>
<dbReference type="HOGENOM" id="CLU_1617432_0_0_10"/>
<dbReference type="KEGG" id="pvi:Cvib_1592"/>
<organism evidence="3">
    <name type="scientific">Chlorobium phaeovibrioides (strain DSM 265 / 1930)</name>
    <name type="common">Prosthecochloris vibrioformis (strain DSM 265)</name>
    <dbReference type="NCBI Taxonomy" id="290318"/>
    <lineage>
        <taxon>Bacteria</taxon>
        <taxon>Pseudomonadati</taxon>
        <taxon>Chlorobiota</taxon>
        <taxon>Chlorobiia</taxon>
        <taxon>Chlorobiales</taxon>
        <taxon>Chlorobiaceae</taxon>
        <taxon>Chlorobium/Pelodictyon group</taxon>
        <taxon>Chlorobium</taxon>
    </lineage>
</organism>
<dbReference type="AlphaFoldDB" id="A4SGJ3"/>
<dbReference type="SUPFAM" id="SSF54862">
    <property type="entry name" value="4Fe-4S ferredoxins"/>
    <property type="match status" value="1"/>
</dbReference>
<feature type="domain" description="4Fe-4S ferredoxin-type" evidence="2">
    <location>
        <begin position="133"/>
        <end position="164"/>
    </location>
</feature>
<dbReference type="Gene3D" id="3.30.70.20">
    <property type="match status" value="1"/>
</dbReference>
<dbReference type="STRING" id="290318.Cvib_1592"/>
<evidence type="ECO:0000256" key="1">
    <source>
        <dbReference type="SAM" id="MobiDB-lite"/>
    </source>
</evidence>
<gene>
    <name evidence="3" type="ordered locus">Cvib_1592</name>
</gene>
<dbReference type="eggNOG" id="COG1146">
    <property type="taxonomic scope" value="Bacteria"/>
</dbReference>
<reference evidence="3" key="1">
    <citation type="submission" date="2007-03" db="EMBL/GenBank/DDBJ databases">
        <title>Complete sequence of Prosthecochloris vibrioformis DSM 265.</title>
        <authorList>
            <consortium name="US DOE Joint Genome Institute"/>
            <person name="Copeland A."/>
            <person name="Lucas S."/>
            <person name="Lapidus A."/>
            <person name="Barry K."/>
            <person name="Detter J.C."/>
            <person name="Glavina del Rio T."/>
            <person name="Hammon N."/>
            <person name="Israni S."/>
            <person name="Pitluck S."/>
            <person name="Schmutz J."/>
            <person name="Larimer F."/>
            <person name="Land M."/>
            <person name="Hauser L."/>
            <person name="Mikhailova N."/>
            <person name="Li T."/>
            <person name="Overmann J."/>
            <person name="Schuster S.C."/>
            <person name="Bryant D.A."/>
            <person name="Richardson P."/>
        </authorList>
    </citation>
    <scope>NUCLEOTIDE SEQUENCE [LARGE SCALE GENOMIC DNA]</scope>
    <source>
        <strain evidence="3">DSM 265</strain>
    </source>
</reference>
<accession>A4SGJ3</accession>
<dbReference type="EMBL" id="CP000607">
    <property type="protein sequence ID" value="ABP37602.1"/>
    <property type="molecule type" value="Genomic_DNA"/>
</dbReference>
<dbReference type="InterPro" id="IPR017896">
    <property type="entry name" value="4Fe4S_Fe-S-bd"/>
</dbReference>
<evidence type="ECO:0000259" key="2">
    <source>
        <dbReference type="PROSITE" id="PS51379"/>
    </source>
</evidence>
<dbReference type="PROSITE" id="PS51379">
    <property type="entry name" value="4FE4S_FER_2"/>
    <property type="match status" value="2"/>
</dbReference>
<feature type="region of interest" description="Disordered" evidence="1">
    <location>
        <begin position="62"/>
        <end position="82"/>
    </location>
</feature>
<feature type="domain" description="4Fe-4S ferredoxin-type" evidence="2">
    <location>
        <begin position="96"/>
        <end position="125"/>
    </location>
</feature>